<keyword evidence="2" id="KW-0805">Transcription regulation</keyword>
<comment type="caution">
    <text evidence="7">The sequence shown here is derived from an EMBL/GenBank/DDBJ whole genome shotgun (WGS) entry which is preliminary data.</text>
</comment>
<dbReference type="RefSeq" id="WP_165912875.1">
    <property type="nucleotide sequence ID" value="NZ_SLXQ01000002.1"/>
</dbReference>
<evidence type="ECO:0000256" key="2">
    <source>
        <dbReference type="ARBA" id="ARBA00023015"/>
    </source>
</evidence>
<evidence type="ECO:0000256" key="1">
    <source>
        <dbReference type="ARBA" id="ARBA00022491"/>
    </source>
</evidence>
<dbReference type="Gene3D" id="1.10.357.10">
    <property type="entry name" value="Tetracycline Repressor, domain 2"/>
    <property type="match status" value="1"/>
</dbReference>
<keyword evidence="4" id="KW-0804">Transcription</keyword>
<evidence type="ECO:0000256" key="4">
    <source>
        <dbReference type="ARBA" id="ARBA00023163"/>
    </source>
</evidence>
<dbReference type="Proteomes" id="UP000294911">
    <property type="component" value="Unassembled WGS sequence"/>
</dbReference>
<feature type="domain" description="HTH tetR-type" evidence="6">
    <location>
        <begin position="8"/>
        <end position="68"/>
    </location>
</feature>
<dbReference type="InterPro" id="IPR039538">
    <property type="entry name" value="BetI_C"/>
</dbReference>
<organism evidence="7 8">
    <name type="scientific">Tamaricihabitans halophyticus</name>
    <dbReference type="NCBI Taxonomy" id="1262583"/>
    <lineage>
        <taxon>Bacteria</taxon>
        <taxon>Bacillati</taxon>
        <taxon>Actinomycetota</taxon>
        <taxon>Actinomycetes</taxon>
        <taxon>Pseudonocardiales</taxon>
        <taxon>Pseudonocardiaceae</taxon>
        <taxon>Tamaricihabitans</taxon>
    </lineage>
</organism>
<dbReference type="SUPFAM" id="SSF46689">
    <property type="entry name" value="Homeodomain-like"/>
    <property type="match status" value="1"/>
</dbReference>
<dbReference type="EMBL" id="SLXQ01000002">
    <property type="protein sequence ID" value="TCP54897.1"/>
    <property type="molecule type" value="Genomic_DNA"/>
</dbReference>
<feature type="DNA-binding region" description="H-T-H motif" evidence="5">
    <location>
        <begin position="31"/>
        <end position="50"/>
    </location>
</feature>
<evidence type="ECO:0000313" key="8">
    <source>
        <dbReference type="Proteomes" id="UP000294911"/>
    </source>
</evidence>
<dbReference type="SUPFAM" id="SSF48498">
    <property type="entry name" value="Tetracyclin repressor-like, C-terminal domain"/>
    <property type="match status" value="1"/>
</dbReference>
<dbReference type="AlphaFoldDB" id="A0A4R2QYY1"/>
<evidence type="ECO:0000256" key="3">
    <source>
        <dbReference type="ARBA" id="ARBA00023125"/>
    </source>
</evidence>
<keyword evidence="1" id="KW-0678">Repressor</keyword>
<evidence type="ECO:0000259" key="6">
    <source>
        <dbReference type="PROSITE" id="PS50977"/>
    </source>
</evidence>
<sequence length="212" mass="23843">MPKIVDHVQRRAELAHAVWRVIQRDGIEHASVRTVAAESGWSTGALRHYFPTSDALLGFAMELCFDWIAERLNRLRAEQAARPAGTTSSFQRIRELAHIVLPLDDQRLLNARVLMSFMPRSLVHEALHEQERRGTGMLRMAFTEVFEVAERAGELVPGARADRQARQLLALLDGLNTHHLLAPRDYPVSELVELVDAQLRATFAAQPEVQSG</sequence>
<keyword evidence="8" id="KW-1185">Reference proteome</keyword>
<dbReference type="PROSITE" id="PS50977">
    <property type="entry name" value="HTH_TETR_2"/>
    <property type="match status" value="1"/>
</dbReference>
<keyword evidence="3 5" id="KW-0238">DNA-binding</keyword>
<dbReference type="Pfam" id="PF00440">
    <property type="entry name" value="TetR_N"/>
    <property type="match status" value="1"/>
</dbReference>
<dbReference type="Pfam" id="PF13977">
    <property type="entry name" value="TetR_C_6"/>
    <property type="match status" value="1"/>
</dbReference>
<evidence type="ECO:0000313" key="7">
    <source>
        <dbReference type="EMBL" id="TCP54897.1"/>
    </source>
</evidence>
<accession>A0A4R2QYY1</accession>
<proteinExistence type="predicted"/>
<dbReference type="GO" id="GO:0003677">
    <property type="term" value="F:DNA binding"/>
    <property type="evidence" value="ECO:0007669"/>
    <property type="project" value="UniProtKB-UniRule"/>
</dbReference>
<dbReference type="InterPro" id="IPR001647">
    <property type="entry name" value="HTH_TetR"/>
</dbReference>
<dbReference type="InterPro" id="IPR009057">
    <property type="entry name" value="Homeodomain-like_sf"/>
</dbReference>
<gene>
    <name evidence="7" type="ORF">EV191_102106</name>
</gene>
<evidence type="ECO:0000256" key="5">
    <source>
        <dbReference type="PROSITE-ProRule" id="PRU00335"/>
    </source>
</evidence>
<reference evidence="7 8" key="1">
    <citation type="submission" date="2019-03" db="EMBL/GenBank/DDBJ databases">
        <title>Genomic Encyclopedia of Type Strains, Phase IV (KMG-IV): sequencing the most valuable type-strain genomes for metagenomic binning, comparative biology and taxonomic classification.</title>
        <authorList>
            <person name="Goeker M."/>
        </authorList>
    </citation>
    <scope>NUCLEOTIDE SEQUENCE [LARGE SCALE GENOMIC DNA]</scope>
    <source>
        <strain evidence="7 8">DSM 45765</strain>
    </source>
</reference>
<dbReference type="InterPro" id="IPR036271">
    <property type="entry name" value="Tet_transcr_reg_TetR-rel_C_sf"/>
</dbReference>
<protein>
    <submittedName>
        <fullName evidence="7">TetR family transcriptional regulator</fullName>
    </submittedName>
</protein>
<name>A0A4R2QYY1_9PSEU</name>